<evidence type="ECO:0000256" key="9">
    <source>
        <dbReference type="ARBA" id="ARBA00041069"/>
    </source>
</evidence>
<evidence type="ECO:0000256" key="6">
    <source>
        <dbReference type="ARBA" id="ARBA00023295"/>
    </source>
</evidence>
<evidence type="ECO:0000256" key="7">
    <source>
        <dbReference type="ARBA" id="ARBA00023326"/>
    </source>
</evidence>
<keyword evidence="7" id="KW-0624">Polysaccharide degradation</keyword>
<evidence type="ECO:0000256" key="3">
    <source>
        <dbReference type="ARBA" id="ARBA00012754"/>
    </source>
</evidence>
<keyword evidence="4 14" id="KW-0378">Hydrolase</keyword>
<evidence type="ECO:0000256" key="2">
    <source>
        <dbReference type="ARBA" id="ARBA00004740"/>
    </source>
</evidence>
<dbReference type="GO" id="GO:0000272">
    <property type="term" value="P:polysaccharide catabolic process"/>
    <property type="evidence" value="ECO:0007669"/>
    <property type="project" value="UniProtKB-KW"/>
</dbReference>
<dbReference type="InterPro" id="IPR008979">
    <property type="entry name" value="Galactose-bd-like_sf"/>
</dbReference>
<dbReference type="InterPro" id="IPR006102">
    <property type="entry name" value="Ig-like_GH2"/>
</dbReference>
<keyword evidence="15" id="KW-1185">Reference proteome</keyword>
<dbReference type="FunFam" id="3.20.20.80:FF:000050">
    <property type="entry name" value="Beta-mannosidase B"/>
    <property type="match status" value="1"/>
</dbReference>
<dbReference type="Gene3D" id="3.20.20.80">
    <property type="entry name" value="Glycosidases"/>
    <property type="match status" value="1"/>
</dbReference>
<organism evidence="14 15">
    <name type="scientific">Hyaloscypha variabilis (strain UAMH 11265 / GT02V1 / F)</name>
    <name type="common">Meliniomyces variabilis</name>
    <dbReference type="NCBI Taxonomy" id="1149755"/>
    <lineage>
        <taxon>Eukaryota</taxon>
        <taxon>Fungi</taxon>
        <taxon>Dikarya</taxon>
        <taxon>Ascomycota</taxon>
        <taxon>Pezizomycotina</taxon>
        <taxon>Leotiomycetes</taxon>
        <taxon>Helotiales</taxon>
        <taxon>Hyaloscyphaceae</taxon>
        <taxon>Hyaloscypha</taxon>
        <taxon>Hyaloscypha variabilis</taxon>
    </lineage>
</organism>
<dbReference type="GO" id="GO:0006516">
    <property type="term" value="P:glycoprotein catabolic process"/>
    <property type="evidence" value="ECO:0007669"/>
    <property type="project" value="TreeGrafter"/>
</dbReference>
<dbReference type="SUPFAM" id="SSF49785">
    <property type="entry name" value="Galactose-binding domain-like"/>
    <property type="match status" value="1"/>
</dbReference>
<dbReference type="InterPro" id="IPR036156">
    <property type="entry name" value="Beta-gal/glucu_dom_sf"/>
</dbReference>
<dbReference type="InterPro" id="IPR017853">
    <property type="entry name" value="GH"/>
</dbReference>
<evidence type="ECO:0000259" key="11">
    <source>
        <dbReference type="Pfam" id="PF00703"/>
    </source>
</evidence>
<dbReference type="AlphaFoldDB" id="A0A2J6R039"/>
<keyword evidence="5" id="KW-0119">Carbohydrate metabolism</keyword>
<name>A0A2J6R039_HYAVF</name>
<keyword evidence="6" id="KW-0326">Glycosidase</keyword>
<evidence type="ECO:0000259" key="13">
    <source>
        <dbReference type="Pfam" id="PF22666"/>
    </source>
</evidence>
<proteinExistence type="inferred from homology"/>
<dbReference type="SUPFAM" id="SSF51445">
    <property type="entry name" value="(Trans)glycosidases"/>
    <property type="match status" value="1"/>
</dbReference>
<evidence type="ECO:0000313" key="14">
    <source>
        <dbReference type="EMBL" id="PMD31873.1"/>
    </source>
</evidence>
<dbReference type="Pfam" id="PF17786">
    <property type="entry name" value="Mannosidase_ig"/>
    <property type="match status" value="1"/>
</dbReference>
<dbReference type="InterPro" id="IPR050887">
    <property type="entry name" value="Beta-mannosidase_GH2"/>
</dbReference>
<comment type="catalytic activity">
    <reaction evidence="1">
        <text>Hydrolysis of terminal, non-reducing beta-D-mannose residues in beta-D-mannosides.</text>
        <dbReference type="EC" id="3.2.1.25"/>
    </reaction>
</comment>
<dbReference type="PANTHER" id="PTHR43730">
    <property type="entry name" value="BETA-MANNOSIDASE"/>
    <property type="match status" value="1"/>
</dbReference>
<dbReference type="InterPro" id="IPR013783">
    <property type="entry name" value="Ig-like_fold"/>
</dbReference>
<evidence type="ECO:0000256" key="1">
    <source>
        <dbReference type="ARBA" id="ARBA00000829"/>
    </source>
</evidence>
<dbReference type="Proteomes" id="UP000235786">
    <property type="component" value="Unassembled WGS sequence"/>
</dbReference>
<dbReference type="Gene3D" id="2.60.120.260">
    <property type="entry name" value="Galactose-binding domain-like"/>
    <property type="match status" value="1"/>
</dbReference>
<feature type="domain" description="Beta-mannosidase-like galactose-binding" evidence="13">
    <location>
        <begin position="25"/>
        <end position="203"/>
    </location>
</feature>
<dbReference type="EC" id="3.2.1.25" evidence="3"/>
<evidence type="ECO:0000259" key="12">
    <source>
        <dbReference type="Pfam" id="PF17786"/>
    </source>
</evidence>
<dbReference type="Gene3D" id="2.60.40.10">
    <property type="entry name" value="Immunoglobulins"/>
    <property type="match status" value="1"/>
</dbReference>
<reference evidence="14 15" key="1">
    <citation type="submission" date="2016-04" db="EMBL/GenBank/DDBJ databases">
        <title>A degradative enzymes factory behind the ericoid mycorrhizal symbiosis.</title>
        <authorList>
            <consortium name="DOE Joint Genome Institute"/>
            <person name="Martino E."/>
            <person name="Morin E."/>
            <person name="Grelet G."/>
            <person name="Kuo A."/>
            <person name="Kohler A."/>
            <person name="Daghino S."/>
            <person name="Barry K."/>
            <person name="Choi C."/>
            <person name="Cichocki N."/>
            <person name="Clum A."/>
            <person name="Copeland A."/>
            <person name="Hainaut M."/>
            <person name="Haridas S."/>
            <person name="Labutti K."/>
            <person name="Lindquist E."/>
            <person name="Lipzen A."/>
            <person name="Khouja H.-R."/>
            <person name="Murat C."/>
            <person name="Ohm R."/>
            <person name="Olson A."/>
            <person name="Spatafora J."/>
            <person name="Veneault-Fourrey C."/>
            <person name="Henrissat B."/>
            <person name="Grigoriev I."/>
            <person name="Martin F."/>
            <person name="Perotto S."/>
        </authorList>
    </citation>
    <scope>NUCLEOTIDE SEQUENCE [LARGE SCALE GENOMIC DNA]</scope>
    <source>
        <strain evidence="14 15">F</strain>
    </source>
</reference>
<evidence type="ECO:0000256" key="5">
    <source>
        <dbReference type="ARBA" id="ARBA00023277"/>
    </source>
</evidence>
<comment type="pathway">
    <text evidence="2">Glycan metabolism; N-glycan degradation.</text>
</comment>
<dbReference type="PANTHER" id="PTHR43730:SF1">
    <property type="entry name" value="BETA-MANNOSIDASE"/>
    <property type="match status" value="1"/>
</dbReference>
<accession>A0A2J6R039</accession>
<feature type="domain" description="Glycoside hydrolase family 2 immunoglobulin-like beta-sandwich" evidence="11">
    <location>
        <begin position="213"/>
        <end position="318"/>
    </location>
</feature>
<protein>
    <recommendedName>
        <fullName evidence="9">Beta-mannosidase B</fullName>
        <ecNumber evidence="3">3.2.1.25</ecNumber>
    </recommendedName>
    <alternativeName>
        <fullName evidence="10">Mannanase B</fullName>
    </alternativeName>
</protein>
<dbReference type="EMBL" id="KZ613961">
    <property type="protein sequence ID" value="PMD31873.1"/>
    <property type="molecule type" value="Genomic_DNA"/>
</dbReference>
<evidence type="ECO:0000313" key="15">
    <source>
        <dbReference type="Proteomes" id="UP000235786"/>
    </source>
</evidence>
<dbReference type="OrthoDB" id="2866996at2759"/>
<dbReference type="InterPro" id="IPR054593">
    <property type="entry name" value="Beta-mannosidase-like_N2"/>
</dbReference>
<evidence type="ECO:0000256" key="4">
    <source>
        <dbReference type="ARBA" id="ARBA00022801"/>
    </source>
</evidence>
<dbReference type="SUPFAM" id="SSF49303">
    <property type="entry name" value="beta-Galactosidase/glucuronidase domain"/>
    <property type="match status" value="2"/>
</dbReference>
<gene>
    <name evidence="14" type="ORF">L207DRAFT_441515</name>
</gene>
<dbReference type="GO" id="GO:0004567">
    <property type="term" value="F:beta-mannosidase activity"/>
    <property type="evidence" value="ECO:0007669"/>
    <property type="project" value="UniProtKB-EC"/>
</dbReference>
<feature type="domain" description="Mannosidase Ig/CBM-like" evidence="12">
    <location>
        <begin position="711"/>
        <end position="796"/>
    </location>
</feature>
<dbReference type="Pfam" id="PF00703">
    <property type="entry name" value="Glyco_hydro_2"/>
    <property type="match status" value="1"/>
</dbReference>
<dbReference type="STRING" id="1149755.A0A2J6R039"/>
<comment type="similarity">
    <text evidence="8">Belongs to the glycosyl hydrolase 2 family. Beta-mannosidase B subfamily.</text>
</comment>
<evidence type="ECO:0000256" key="8">
    <source>
        <dbReference type="ARBA" id="ARBA00038429"/>
    </source>
</evidence>
<dbReference type="InterPro" id="IPR041447">
    <property type="entry name" value="Mannosidase_ig"/>
</dbReference>
<sequence>MGDHCRLEDDLTPTEFSRIELNTGWEFKQVGAIGVPEPTDKFASVAQFPTNIHLDLELHKRIPDPFMGLNEYKVQWVGEQQWLYKTDFAIQTKPGHLEKLVLQFDGLDTFADVKVNGRLVLTANNMHRTYRVEINDQVQVGTNVLEILFDSAVIRGKQLIEESGFKPGVTPQSTDPSRLVVRKAQYHYGWNWGPELMTCGPWRPIRLDRYSARISDLWASIGISVKDKSAAVTVTADIESAFEGDTVIFTLIDPHGQLIDTSDPVSIVHNSASTTFNIHKAQFWWPTGYGKQPLYTVGSKLIRKGLVLHERERRIGLRHAKICQTPLIEASGTSFFLQVNDIPIFSSGSNWCPADHFVPRVTNGKYRKLLEMFVQANQNMIRQVKVWGGGVYEEDIFYDICDELGIMVWNDFMLACGTFPADKAFLNTITAEADDNLRRLRHHPSIVAWSGNNEDYLFATLFKTQYDINDKYPENWLKTNFPSRYIYEKLLPELCEKLIPTTSYHPGSPWGGKSFNDPTVGDTHMWEVWHASSKPYQDYPKLGSRFISEFGISSLPHIKTIESYLVGSSLSERHPHSRTVDSHNKETLHERKLATYLVENFRYNYGLEEYIYISQLLQAEAMTCAMRAWRREWKGPGREYCGGSLIWQFNPTWQVTSKALVDHFLRPKMAYFTVKRDIAPVSLGLERKTIKHRRFKYTRAFIDNETRILGWATNVTLKSVTYTLNIKAFELSTGKEIFDKTETKELGSNMTTELFDIELPATMGGPEEAVIISSCLTNNDGVVIARCTNWPQPYKYLDMPKADITVRIDGDKIYVRTNDVPVKGLALYVEDADSVGFEDNLIDLVPGDEQVVVANGMNGRSVTYRYYGIDF</sequence>
<dbReference type="Pfam" id="PF22666">
    <property type="entry name" value="Glyco_hydro_2_N2"/>
    <property type="match status" value="1"/>
</dbReference>
<evidence type="ECO:0000256" key="10">
    <source>
        <dbReference type="ARBA" id="ARBA00041614"/>
    </source>
</evidence>